<gene>
    <name evidence="2" type="ORF">DB31_6530</name>
</gene>
<comment type="caution">
    <text evidence="2">The sequence shown here is derived from an EMBL/GenBank/DDBJ whole genome shotgun (WGS) entry which is preliminary data.</text>
</comment>
<dbReference type="AlphaFoldDB" id="A0A085WPE2"/>
<organism evidence="2 3">
    <name type="scientific">Hyalangium minutum</name>
    <dbReference type="NCBI Taxonomy" id="394096"/>
    <lineage>
        <taxon>Bacteria</taxon>
        <taxon>Pseudomonadati</taxon>
        <taxon>Myxococcota</taxon>
        <taxon>Myxococcia</taxon>
        <taxon>Myxococcales</taxon>
        <taxon>Cystobacterineae</taxon>
        <taxon>Archangiaceae</taxon>
        <taxon>Hyalangium</taxon>
    </lineage>
</organism>
<keyword evidence="3" id="KW-1185">Reference proteome</keyword>
<feature type="region of interest" description="Disordered" evidence="1">
    <location>
        <begin position="1"/>
        <end position="47"/>
    </location>
</feature>
<evidence type="ECO:0000313" key="2">
    <source>
        <dbReference type="EMBL" id="KFE69555.1"/>
    </source>
</evidence>
<name>A0A085WPE2_9BACT</name>
<dbReference type="Proteomes" id="UP000028725">
    <property type="component" value="Unassembled WGS sequence"/>
</dbReference>
<accession>A0A085WPE2</accession>
<evidence type="ECO:0000256" key="1">
    <source>
        <dbReference type="SAM" id="MobiDB-lite"/>
    </source>
</evidence>
<feature type="compositionally biased region" description="Polar residues" evidence="1">
    <location>
        <begin position="37"/>
        <end position="47"/>
    </location>
</feature>
<dbReference type="EMBL" id="JMCB01000004">
    <property type="protein sequence ID" value="KFE69555.1"/>
    <property type="molecule type" value="Genomic_DNA"/>
</dbReference>
<reference evidence="2 3" key="1">
    <citation type="submission" date="2014-04" db="EMBL/GenBank/DDBJ databases">
        <title>Genome assembly of Hyalangium minutum DSM 14724.</title>
        <authorList>
            <person name="Sharma G."/>
            <person name="Subramanian S."/>
        </authorList>
    </citation>
    <scope>NUCLEOTIDE SEQUENCE [LARGE SCALE GENOMIC DNA]</scope>
    <source>
        <strain evidence="2 3">DSM 14724</strain>
    </source>
</reference>
<dbReference type="STRING" id="394096.DB31_6530"/>
<evidence type="ECO:0000313" key="3">
    <source>
        <dbReference type="Proteomes" id="UP000028725"/>
    </source>
</evidence>
<sequence>MLYAEDHALRSLGNEPQETPGTDERARTKGSGMDSMRNLQGGTSEAG</sequence>
<protein>
    <submittedName>
        <fullName evidence="2">Uncharacterized protein</fullName>
    </submittedName>
</protein>
<proteinExistence type="predicted"/>